<dbReference type="EMBL" id="BA000036">
    <property type="protein sequence ID" value="BAB99213.1"/>
    <property type="molecule type" value="Genomic_DNA"/>
</dbReference>
<dbReference type="DNASU" id="1019777"/>
<dbReference type="SMR" id="Q8NPJ2"/>
<dbReference type="Proteomes" id="UP000000582">
    <property type="component" value="Chromosome"/>
</dbReference>
<dbReference type="KEGG" id="cgb:cg2040"/>
<accession>Q6M4G0</accession>
<dbReference type="eggNOG" id="COG3620">
    <property type="taxonomic scope" value="Bacteria"/>
</dbReference>
<dbReference type="HOGENOM" id="CLU_1862888_0_0_11"/>
<keyword evidence="3" id="KW-1185">Reference proteome</keyword>
<dbReference type="CDD" id="cd00093">
    <property type="entry name" value="HTH_XRE"/>
    <property type="match status" value="1"/>
</dbReference>
<dbReference type="GO" id="GO:0003677">
    <property type="term" value="F:DNA binding"/>
    <property type="evidence" value="ECO:0007669"/>
    <property type="project" value="InterPro"/>
</dbReference>
<accession>Q8NPJ2</accession>
<organism evidence="2 3">
    <name type="scientific">Corynebacterium glutamicum (strain ATCC 13032 / DSM 20300 / JCM 1318 / BCRC 11384 / CCUG 27702 / LMG 3730 / NBRC 12168 / NCIMB 10025 / NRRL B-2784 / 534)</name>
    <dbReference type="NCBI Taxonomy" id="196627"/>
    <lineage>
        <taxon>Bacteria</taxon>
        <taxon>Bacillati</taxon>
        <taxon>Actinomycetota</taxon>
        <taxon>Actinomycetes</taxon>
        <taxon>Mycobacteriales</taxon>
        <taxon>Corynebacteriaceae</taxon>
        <taxon>Corynebacterium</taxon>
    </lineage>
</organism>
<dbReference type="KEGG" id="cgl:Cgl1820"/>
<name>Q8NPJ2_CORGL</name>
<dbReference type="AlphaFoldDB" id="Q8NPJ2"/>
<evidence type="ECO:0000313" key="2">
    <source>
        <dbReference type="EMBL" id="BAB99213.1"/>
    </source>
</evidence>
<dbReference type="Pfam" id="PF01381">
    <property type="entry name" value="HTH_3"/>
    <property type="match status" value="1"/>
</dbReference>
<dbReference type="InterPro" id="IPR010982">
    <property type="entry name" value="Lambda_DNA-bd_dom_sf"/>
</dbReference>
<dbReference type="InterPro" id="IPR001387">
    <property type="entry name" value="Cro/C1-type_HTH"/>
</dbReference>
<gene>
    <name evidence="2" type="ordered locus">Cgl1820</name>
</gene>
<proteinExistence type="predicted"/>
<dbReference type="STRING" id="196627.cg2040"/>
<dbReference type="OrthoDB" id="4414848at2"/>
<dbReference type="PROSITE" id="PS50943">
    <property type="entry name" value="HTH_CROC1"/>
    <property type="match status" value="1"/>
</dbReference>
<feature type="domain" description="HTH cro/C1-type" evidence="1">
    <location>
        <begin position="34"/>
        <end position="88"/>
    </location>
</feature>
<dbReference type="SMART" id="SM00530">
    <property type="entry name" value="HTH_XRE"/>
    <property type="match status" value="1"/>
</dbReference>
<sequence>MRGYKVKLMTHSKKAMKAKAKALLASQREFLDSLVALRKKAGISQDEVANRMGVSQSAISQFEHYDANPTLSTIRRYALAVDASISYRVSSSATLYQEYESRTNNHVSVSGQEAAPPYVDWEKPILA</sequence>
<protein>
    <submittedName>
        <fullName evidence="2">Predicted transcriptional regulators</fullName>
    </submittedName>
</protein>
<dbReference type="Gene3D" id="1.10.260.40">
    <property type="entry name" value="lambda repressor-like DNA-binding domains"/>
    <property type="match status" value="1"/>
</dbReference>
<evidence type="ECO:0000313" key="3">
    <source>
        <dbReference type="Proteomes" id="UP000000582"/>
    </source>
</evidence>
<dbReference type="BioCyc" id="CORYNE:G18NG-11412-MONOMER"/>
<dbReference type="SUPFAM" id="SSF47413">
    <property type="entry name" value="lambda repressor-like DNA-binding domains"/>
    <property type="match status" value="1"/>
</dbReference>
<evidence type="ECO:0000259" key="1">
    <source>
        <dbReference type="PROSITE" id="PS50943"/>
    </source>
</evidence>
<reference evidence="3" key="1">
    <citation type="journal article" date="2003" name="Appl. Microbiol. Biotechnol.">
        <title>The Corynebacterium glutamicum genome: features and impacts on biotechnological processes.</title>
        <authorList>
            <person name="Ikeda M."/>
            <person name="Nakagawa S."/>
        </authorList>
    </citation>
    <scope>NUCLEOTIDE SEQUENCE [LARGE SCALE GENOMIC DNA]</scope>
    <source>
        <strain evidence="3">ATCC 13032 / DSM 20300 / BCRC 11384 / JCM 1318 / LMG 3730 / NCIMB 10025</strain>
    </source>
</reference>